<comment type="caution">
    <text evidence="2">The sequence shown here is derived from an EMBL/GenBank/DDBJ whole genome shotgun (WGS) entry which is preliminary data.</text>
</comment>
<dbReference type="InterPro" id="IPR009097">
    <property type="entry name" value="Cyclic_Pdiesterase"/>
</dbReference>
<keyword evidence="3" id="KW-1185">Reference proteome</keyword>
<dbReference type="SUPFAM" id="SSF55144">
    <property type="entry name" value="LigT-like"/>
    <property type="match status" value="1"/>
</dbReference>
<dbReference type="PANTHER" id="PTHR35561:SF1">
    <property type="entry name" value="RNA 2',3'-CYCLIC PHOSPHODIESTERASE"/>
    <property type="match status" value="1"/>
</dbReference>
<accession>A0A9X1Z227</accession>
<evidence type="ECO:0000313" key="2">
    <source>
        <dbReference type="EMBL" id="MCL1103821.1"/>
    </source>
</evidence>
<dbReference type="NCBIfam" id="TIGR02258">
    <property type="entry name" value="2_5_ligase"/>
    <property type="match status" value="1"/>
</dbReference>
<gene>
    <name evidence="2" type="primary">thpR</name>
    <name evidence="2" type="ORF">L2749_00860</name>
</gene>
<organism evidence="2 3">
    <name type="scientific">Shewanella algicola</name>
    <dbReference type="NCBI Taxonomy" id="640633"/>
    <lineage>
        <taxon>Bacteria</taxon>
        <taxon>Pseudomonadati</taxon>
        <taxon>Pseudomonadota</taxon>
        <taxon>Gammaproteobacteria</taxon>
        <taxon>Alteromonadales</taxon>
        <taxon>Shewanellaceae</taxon>
        <taxon>Shewanella</taxon>
    </lineage>
</organism>
<dbReference type="Proteomes" id="UP001139408">
    <property type="component" value="Unassembled WGS sequence"/>
</dbReference>
<dbReference type="AlphaFoldDB" id="A0A9X1Z227"/>
<proteinExistence type="predicted"/>
<dbReference type="GO" id="GO:0004113">
    <property type="term" value="F:2',3'-cyclic-nucleotide 3'-phosphodiesterase activity"/>
    <property type="evidence" value="ECO:0007669"/>
    <property type="project" value="InterPro"/>
</dbReference>
<sequence>MHITLPQRLFVGFSLAKPQIKQISMIQLELAPFLNTTARPVNLHNLHMTLGFLGQVDPTSYLQLLNEIEAMPKIQFSQNLTCHTFWPQAKLVCLAGQATEPLTTMARTIIEIAERNNFYISQKKYTPHVSVFRHVNMPPLAKLRCTTKLQLEPTHLHLYQSSNHSHQVNYSILASWPLTQ</sequence>
<evidence type="ECO:0000313" key="3">
    <source>
        <dbReference type="Proteomes" id="UP001139408"/>
    </source>
</evidence>
<dbReference type="GO" id="GO:0008664">
    <property type="term" value="F:RNA 2',3'-cyclic 3'-phosphodiesterase activity"/>
    <property type="evidence" value="ECO:0007669"/>
    <property type="project" value="InterPro"/>
</dbReference>
<keyword evidence="1" id="KW-0378">Hydrolase</keyword>
<dbReference type="EMBL" id="JAKILJ010000001">
    <property type="protein sequence ID" value="MCL1103821.1"/>
    <property type="molecule type" value="Genomic_DNA"/>
</dbReference>
<evidence type="ECO:0000256" key="1">
    <source>
        <dbReference type="ARBA" id="ARBA00022801"/>
    </source>
</evidence>
<protein>
    <submittedName>
        <fullName evidence="2">RNA 2',3'-cyclic phosphodiesterase</fullName>
    </submittedName>
</protein>
<dbReference type="InterPro" id="IPR004175">
    <property type="entry name" value="RNA_CPDase"/>
</dbReference>
<dbReference type="PANTHER" id="PTHR35561">
    <property type="entry name" value="RNA 2',3'-CYCLIC PHOSPHODIESTERASE"/>
    <property type="match status" value="1"/>
</dbReference>
<name>A0A9X1Z227_9GAMM</name>
<dbReference type="RefSeq" id="WP_188923412.1">
    <property type="nucleotide sequence ID" value="NZ_BMQI01000001.1"/>
</dbReference>
<reference evidence="2" key="1">
    <citation type="submission" date="2022-01" db="EMBL/GenBank/DDBJ databases">
        <title>Whole genome-based taxonomy of the Shewanellaceae.</title>
        <authorList>
            <person name="Martin-Rodriguez A.J."/>
        </authorList>
    </citation>
    <scope>NUCLEOTIDE SEQUENCE</scope>
    <source>
        <strain evidence="2">DSM 23803</strain>
    </source>
</reference>
<dbReference type="Gene3D" id="3.90.1140.10">
    <property type="entry name" value="Cyclic phosphodiesterase"/>
    <property type="match status" value="1"/>
</dbReference>